<evidence type="ECO:0000313" key="6">
    <source>
        <dbReference type="WBParaSite" id="TCLT_0000749001-mRNA-1"/>
    </source>
</evidence>
<evidence type="ECO:0000259" key="3">
    <source>
        <dbReference type="Pfam" id="PF07713"/>
    </source>
</evidence>
<keyword evidence="2" id="KW-1133">Transmembrane helix</keyword>
<dbReference type="STRING" id="103827.A0A0N5D3H8"/>
<reference evidence="4 5" key="2">
    <citation type="submission" date="2018-11" db="EMBL/GenBank/DDBJ databases">
        <authorList>
            <consortium name="Pathogen Informatics"/>
        </authorList>
    </citation>
    <scope>NUCLEOTIDE SEQUENCE [LARGE SCALE GENOMIC DNA]</scope>
</reference>
<dbReference type="EMBL" id="UYYF01004512">
    <property type="protein sequence ID" value="VDN04941.1"/>
    <property type="molecule type" value="Genomic_DNA"/>
</dbReference>
<reference evidence="6" key="1">
    <citation type="submission" date="2017-02" db="UniProtKB">
        <authorList>
            <consortium name="WormBaseParasite"/>
        </authorList>
    </citation>
    <scope>IDENTIFICATION</scope>
</reference>
<protein>
    <submittedName>
        <fullName evidence="6">DUF1604 domain-containing protein</fullName>
    </submittedName>
</protein>
<dbReference type="OrthoDB" id="20507at2759"/>
<dbReference type="GO" id="GO:0003723">
    <property type="term" value="F:RNA binding"/>
    <property type="evidence" value="ECO:0007669"/>
    <property type="project" value="TreeGrafter"/>
</dbReference>
<organism evidence="6">
    <name type="scientific">Thelazia callipaeda</name>
    <name type="common">Oriental eyeworm</name>
    <name type="synonym">Parasitic nematode</name>
    <dbReference type="NCBI Taxonomy" id="103827"/>
    <lineage>
        <taxon>Eukaryota</taxon>
        <taxon>Metazoa</taxon>
        <taxon>Ecdysozoa</taxon>
        <taxon>Nematoda</taxon>
        <taxon>Chromadorea</taxon>
        <taxon>Rhabditida</taxon>
        <taxon>Spirurina</taxon>
        <taxon>Spiruromorpha</taxon>
        <taxon>Thelazioidea</taxon>
        <taxon>Thelaziidae</taxon>
        <taxon>Thelazia</taxon>
    </lineage>
</organism>
<feature type="region of interest" description="Disordered" evidence="1">
    <location>
        <begin position="592"/>
        <end position="627"/>
    </location>
</feature>
<evidence type="ECO:0000313" key="4">
    <source>
        <dbReference type="EMBL" id="VDN04941.1"/>
    </source>
</evidence>
<dbReference type="PANTHER" id="PTHR13384:SF19">
    <property type="entry name" value="G PATCH DOMAIN-CONTAINING PROTEIN 1"/>
    <property type="match status" value="1"/>
</dbReference>
<keyword evidence="2" id="KW-0472">Membrane</keyword>
<evidence type="ECO:0000313" key="5">
    <source>
        <dbReference type="Proteomes" id="UP000276776"/>
    </source>
</evidence>
<dbReference type="Proteomes" id="UP000276776">
    <property type="component" value="Unassembled WGS sequence"/>
</dbReference>
<keyword evidence="2" id="KW-0812">Transmembrane</keyword>
<feature type="transmembrane region" description="Helical" evidence="2">
    <location>
        <begin position="464"/>
        <end position="487"/>
    </location>
</feature>
<sequence>MAELVIYGTELEELDDEKSGVSNKRPLGVEEQVVKDEKGRRRFHGAFTGGFSAGYFNTVGSKEGWTPTYFRSSRDERGEKIDLKPEDFMDEEDLSEFGISARKIKTSANVGESIVKKDLLAWERINEDRSRGKKGFYNEETVKDANEMAPNFMFAPVDFDPSILKSSQGLHGLGYRGLQQTDVLSEKYGILETSLKLNEKRKGISGQAFGVGIFEDDDANIYTNYDLSQYDFAVDGMPSNVSCNDTSFIMASKRQPARQVFEPPRIPSNFRPVHTPAYPNISQMPTVIQKFGERMNHVQRAKFLGEDRKCLDVSKNKDVMKNAFEEEPMKQARFKQYVSYLKRGLNYPQPSDMTRIEWEQELHDFQNVLPPQLRSLIPEVKKRQKPLARTDLAAPIANVGLIYIKFFLNLLIVDERLAAVKMKMFGEKTRSVYEWHPSKQLAKRFNVPDPYPSSTLLGVPLLKVFLHMFYLSFGASVILHALYFMYISLFQKGFIFIVINFFASVLQIKITDVDQNDKSNTEEISAKEKPPEEFLSAIFGNSDESSTDVEDDEEEKKSDLPSTATDQDIENNKKMEKVEKVFTVMDIDFSSAANDDDTEFGPALPPSSLPTMDLTTLYSGSQKSEFF</sequence>
<dbReference type="OMA" id="WERNIST"/>
<dbReference type="GO" id="GO:0006397">
    <property type="term" value="P:mRNA processing"/>
    <property type="evidence" value="ECO:0007669"/>
    <property type="project" value="InterPro"/>
</dbReference>
<keyword evidence="5" id="KW-1185">Reference proteome</keyword>
<dbReference type="WBParaSite" id="TCLT_0000749001-mRNA-1">
    <property type="protein sequence ID" value="TCLT_0000749001-mRNA-1"/>
    <property type="gene ID" value="TCLT_0000749001"/>
</dbReference>
<dbReference type="GO" id="GO:0005634">
    <property type="term" value="C:nucleus"/>
    <property type="evidence" value="ECO:0007669"/>
    <property type="project" value="TreeGrafter"/>
</dbReference>
<dbReference type="Pfam" id="PF26093">
    <property type="entry name" value="HTH_TGH"/>
    <property type="match status" value="1"/>
</dbReference>
<gene>
    <name evidence="4" type="ORF">TCLT_LOCUS7479</name>
</gene>
<dbReference type="InterPro" id="IPR011666">
    <property type="entry name" value="DUF1604"/>
</dbReference>
<feature type="domain" description="G patch" evidence="3">
    <location>
        <begin position="29"/>
        <end position="108"/>
    </location>
</feature>
<evidence type="ECO:0000256" key="1">
    <source>
        <dbReference type="SAM" id="MobiDB-lite"/>
    </source>
</evidence>
<feature type="compositionally biased region" description="Polar residues" evidence="1">
    <location>
        <begin position="609"/>
        <end position="627"/>
    </location>
</feature>
<evidence type="ECO:0000256" key="2">
    <source>
        <dbReference type="SAM" id="Phobius"/>
    </source>
</evidence>
<dbReference type="AlphaFoldDB" id="A0A0N5D3H8"/>
<feature type="region of interest" description="Disordered" evidence="1">
    <location>
        <begin position="542"/>
        <end position="572"/>
    </location>
</feature>
<feature type="compositionally biased region" description="Acidic residues" evidence="1">
    <location>
        <begin position="545"/>
        <end position="554"/>
    </location>
</feature>
<accession>A0A0N5D3H8</accession>
<dbReference type="PANTHER" id="PTHR13384">
    <property type="entry name" value="G PATCH DOMAIN-CONTAINING PROTEIN 1"/>
    <property type="match status" value="1"/>
</dbReference>
<name>A0A0N5D3H8_THECL</name>
<feature type="transmembrane region" description="Helical" evidence="2">
    <location>
        <begin position="392"/>
        <end position="413"/>
    </location>
</feature>
<dbReference type="Pfam" id="PF07713">
    <property type="entry name" value="DUF1604"/>
    <property type="match status" value="1"/>
</dbReference>
<proteinExistence type="predicted"/>